<dbReference type="RefSeq" id="WP_179650931.1">
    <property type="nucleotide sequence ID" value="NZ_JACBZM010000001.1"/>
</dbReference>
<proteinExistence type="predicted"/>
<gene>
    <name evidence="1" type="ORF">BJ993_004107</name>
</gene>
<dbReference type="EMBL" id="JACBZM010000001">
    <property type="protein sequence ID" value="NYI47027.1"/>
    <property type="molecule type" value="Genomic_DNA"/>
</dbReference>
<protein>
    <submittedName>
        <fullName evidence="1">Uncharacterized protein</fullName>
    </submittedName>
</protein>
<dbReference type="Proteomes" id="UP000562045">
    <property type="component" value="Unassembled WGS sequence"/>
</dbReference>
<accession>A0A7Z0CQP0</accession>
<reference evidence="1 2" key="1">
    <citation type="submission" date="2020-07" db="EMBL/GenBank/DDBJ databases">
        <title>Sequencing the genomes of 1000 actinobacteria strains.</title>
        <authorList>
            <person name="Klenk H.-P."/>
        </authorList>
    </citation>
    <scope>NUCLEOTIDE SEQUENCE [LARGE SCALE GENOMIC DNA]</scope>
    <source>
        <strain evidence="1 2">DSM 15131</strain>
    </source>
</reference>
<name>A0A7Z0CQP0_9ACTN</name>
<evidence type="ECO:0000313" key="1">
    <source>
        <dbReference type="EMBL" id="NYI47027.1"/>
    </source>
</evidence>
<sequence length="135" mass="15360">MLDEVISRRLRVVERLAWYADDGSPVNPDVGSVHMWFEGGRGAHFDGASDWTLEWSVSQSGDDRWMDPYRVDFHGRWVMRDSTHEVPFVGLAGSLLTSATPVFNEVNEVVGVTLTFEERAVRFCLWKGEIDTSPR</sequence>
<comment type="caution">
    <text evidence="1">The sequence shown here is derived from an EMBL/GenBank/DDBJ whole genome shotgun (WGS) entry which is preliminary data.</text>
</comment>
<evidence type="ECO:0000313" key="2">
    <source>
        <dbReference type="Proteomes" id="UP000562045"/>
    </source>
</evidence>
<organism evidence="1 2">
    <name type="scientific">Nocardioides aromaticivorans</name>
    <dbReference type="NCBI Taxonomy" id="200618"/>
    <lineage>
        <taxon>Bacteria</taxon>
        <taxon>Bacillati</taxon>
        <taxon>Actinomycetota</taxon>
        <taxon>Actinomycetes</taxon>
        <taxon>Propionibacteriales</taxon>
        <taxon>Nocardioidaceae</taxon>
        <taxon>Nocardioides</taxon>
    </lineage>
</organism>
<dbReference type="AlphaFoldDB" id="A0A7Z0CQP0"/>